<feature type="transmembrane region" description="Helical" evidence="1">
    <location>
        <begin position="277"/>
        <end position="294"/>
    </location>
</feature>
<feature type="transmembrane region" description="Helical" evidence="1">
    <location>
        <begin position="81"/>
        <end position="102"/>
    </location>
</feature>
<name>A0A212R173_RHOAC</name>
<dbReference type="InterPro" id="IPR036909">
    <property type="entry name" value="Cyt_c-like_dom_sf"/>
</dbReference>
<dbReference type="Proteomes" id="UP000198418">
    <property type="component" value="Unassembled WGS sequence"/>
</dbReference>
<sequence length="395" mass="42140">MQFDLLLDDAAFLLRWLHVVAAMVWVGSAFALLRLDLAMRPRAGDGAAQSLFLNGGAAFRLARTAEADPGEPALHFKFEAYATWFSGFALICLIYCAEPRLFLIDPQLWDAPPWAAITLALALLPGFLLIYEMFFRRTRLEGDAALWALFGLCAALCAGLCLLFAGRAAFPLIGANLATLMAGNIAHALSPAQRRRLAALRRGETPDEAEAKRVAGRALHNQYLVLPVVFFMLSGHAPLLFAGPQRIAVAVLAVAAGFLIRRLFLQRARGLGWNGRLIAAAAVALAALLALAWPKPPEDRRAETAGQAIAQLIRPGPAAAQALIDTKCAYCHAAAPLWPGLSRAPAGLDFTDGAGVAAHAAEILRAAALTSAMPPPGAAPPLDDEDKALLWRALR</sequence>
<feature type="transmembrane region" description="Helical" evidence="1">
    <location>
        <begin position="172"/>
        <end position="192"/>
    </location>
</feature>
<organism evidence="3 4">
    <name type="scientific">Rhodoblastus acidophilus</name>
    <name type="common">Rhodopseudomonas acidophila</name>
    <dbReference type="NCBI Taxonomy" id="1074"/>
    <lineage>
        <taxon>Bacteria</taxon>
        <taxon>Pseudomonadati</taxon>
        <taxon>Pseudomonadota</taxon>
        <taxon>Alphaproteobacteria</taxon>
        <taxon>Hyphomicrobiales</taxon>
        <taxon>Rhodoblastaceae</taxon>
        <taxon>Rhodoblastus</taxon>
    </lineage>
</organism>
<protein>
    <submittedName>
        <fullName evidence="3">Uncharacterized membrane protein</fullName>
    </submittedName>
</protein>
<dbReference type="GO" id="GO:0009055">
    <property type="term" value="F:electron transfer activity"/>
    <property type="evidence" value="ECO:0007669"/>
    <property type="project" value="InterPro"/>
</dbReference>
<dbReference type="Pfam" id="PF06181">
    <property type="entry name" value="Urate_ox_N"/>
    <property type="match status" value="1"/>
</dbReference>
<dbReference type="EMBL" id="FYDG01000002">
    <property type="protein sequence ID" value="SNB65769.1"/>
    <property type="molecule type" value="Genomic_DNA"/>
</dbReference>
<evidence type="ECO:0000313" key="3">
    <source>
        <dbReference type="EMBL" id="SNB65769.1"/>
    </source>
</evidence>
<accession>A0A212R173</accession>
<keyword evidence="1" id="KW-0472">Membrane</keyword>
<dbReference type="AlphaFoldDB" id="A0A212R173"/>
<dbReference type="SUPFAM" id="SSF46626">
    <property type="entry name" value="Cytochrome c"/>
    <property type="match status" value="1"/>
</dbReference>
<keyword evidence="1" id="KW-0812">Transmembrane</keyword>
<feature type="transmembrane region" description="Helical" evidence="1">
    <location>
        <begin position="114"/>
        <end position="134"/>
    </location>
</feature>
<feature type="transmembrane region" description="Helical" evidence="1">
    <location>
        <begin position="223"/>
        <end position="241"/>
    </location>
</feature>
<reference evidence="4" key="1">
    <citation type="submission" date="2017-06" db="EMBL/GenBank/DDBJ databases">
        <authorList>
            <person name="Varghese N."/>
            <person name="Submissions S."/>
        </authorList>
    </citation>
    <scope>NUCLEOTIDE SEQUENCE [LARGE SCALE GENOMIC DNA]</scope>
    <source>
        <strain evidence="4">DSM 137</strain>
    </source>
</reference>
<evidence type="ECO:0000259" key="2">
    <source>
        <dbReference type="Pfam" id="PF06181"/>
    </source>
</evidence>
<dbReference type="InterPro" id="IPR010389">
    <property type="entry name" value="Urate_ox_N"/>
</dbReference>
<feature type="domain" description="Urate oxidase N-terminal" evidence="2">
    <location>
        <begin position="6"/>
        <end position="288"/>
    </location>
</feature>
<feature type="transmembrane region" description="Helical" evidence="1">
    <location>
        <begin position="12"/>
        <end position="33"/>
    </location>
</feature>
<feature type="transmembrane region" description="Helical" evidence="1">
    <location>
        <begin position="247"/>
        <end position="265"/>
    </location>
</feature>
<dbReference type="RefSeq" id="WP_158255116.1">
    <property type="nucleotide sequence ID" value="NZ_FYDG01000002.1"/>
</dbReference>
<gene>
    <name evidence="3" type="ORF">SAMN06265338_102309</name>
</gene>
<keyword evidence="1" id="KW-1133">Transmembrane helix</keyword>
<feature type="transmembrane region" description="Helical" evidence="1">
    <location>
        <begin position="146"/>
        <end position="166"/>
    </location>
</feature>
<evidence type="ECO:0000256" key="1">
    <source>
        <dbReference type="SAM" id="Phobius"/>
    </source>
</evidence>
<proteinExistence type="predicted"/>
<evidence type="ECO:0000313" key="4">
    <source>
        <dbReference type="Proteomes" id="UP000198418"/>
    </source>
</evidence>
<dbReference type="OrthoDB" id="9787495at2"/>
<keyword evidence="4" id="KW-1185">Reference proteome</keyword>
<dbReference type="GO" id="GO:0020037">
    <property type="term" value="F:heme binding"/>
    <property type="evidence" value="ECO:0007669"/>
    <property type="project" value="InterPro"/>
</dbReference>